<evidence type="ECO:0000256" key="3">
    <source>
        <dbReference type="ARBA" id="ARBA00022695"/>
    </source>
</evidence>
<feature type="domain" description="DAC" evidence="7">
    <location>
        <begin position="39"/>
        <end position="184"/>
    </location>
</feature>
<dbReference type="InterPro" id="IPR003390">
    <property type="entry name" value="DNA_integrity_scan_DisA_N"/>
</dbReference>
<dbReference type="GO" id="GO:0004016">
    <property type="term" value="F:adenylate cyclase activity"/>
    <property type="evidence" value="ECO:0007669"/>
    <property type="project" value="InterPro"/>
</dbReference>
<keyword evidence="2" id="KW-0808">Transferase</keyword>
<dbReference type="InterPro" id="IPR036888">
    <property type="entry name" value="DNA_integrity_DisA_N_sf"/>
</dbReference>
<dbReference type="EMBL" id="CP033512">
    <property type="protein sequence ID" value="QHG89751.2"/>
    <property type="molecule type" value="Genomic_DNA"/>
</dbReference>
<proteinExistence type="predicted"/>
<reference evidence="8" key="1">
    <citation type="submission" date="2022-10" db="EMBL/GenBank/DDBJ databases">
        <title>The first complete genome sequence of Mycoplasma iowae strain 695.</title>
        <authorList>
            <person name="Ghanem M."/>
            <person name="El-Gazzar M."/>
        </authorList>
    </citation>
    <scope>NUCLEOTIDE SEQUENCE</scope>
    <source>
        <strain evidence="8">695</strain>
    </source>
</reference>
<dbReference type="GO" id="GO:0006171">
    <property type="term" value="P:cAMP biosynthetic process"/>
    <property type="evidence" value="ECO:0007669"/>
    <property type="project" value="InterPro"/>
</dbReference>
<keyword evidence="3" id="KW-0548">Nucleotidyltransferase</keyword>
<dbReference type="InterPro" id="IPR014046">
    <property type="entry name" value="C-di-AMP_synthase"/>
</dbReference>
<name>A0A6P1LH66_MALIO</name>
<dbReference type="GeneID" id="96867050"/>
<evidence type="ECO:0000313" key="8">
    <source>
        <dbReference type="EMBL" id="QHG89751.2"/>
    </source>
</evidence>
<evidence type="ECO:0000256" key="1">
    <source>
        <dbReference type="ARBA" id="ARBA00000877"/>
    </source>
</evidence>
<sequence>MAGITFILVLISFIMILVMFVFFIVYLLKSKQIFGFKSNKNKSNHLSKEDKELLVKSLHETLFYLSSRKIGGLIVIEKNNTLSLYEETGFKVDAPFSPEFLILVFSNKSASFHDGAVIVSNNKIKSISCYLPISKNSIDLKYGSRHRAGLGITEVTDAIAFIVSETTGNISYTQKGKLHNMGQDKNSVNDLLNSVI</sequence>
<dbReference type="AlphaFoldDB" id="A0A6P1LH66"/>
<evidence type="ECO:0000256" key="6">
    <source>
        <dbReference type="SAM" id="Phobius"/>
    </source>
</evidence>
<dbReference type="SUPFAM" id="SSF143597">
    <property type="entry name" value="YojJ-like"/>
    <property type="match status" value="1"/>
</dbReference>
<protein>
    <submittedName>
        <fullName evidence="8">DNA integrity scanning protein DisA nucleotide-binding domain protein</fullName>
    </submittedName>
</protein>
<dbReference type="GO" id="GO:0005524">
    <property type="term" value="F:ATP binding"/>
    <property type="evidence" value="ECO:0007669"/>
    <property type="project" value="UniProtKB-KW"/>
</dbReference>
<evidence type="ECO:0000256" key="5">
    <source>
        <dbReference type="ARBA" id="ARBA00022840"/>
    </source>
</evidence>
<feature type="transmembrane region" description="Helical" evidence="6">
    <location>
        <begin position="6"/>
        <end position="28"/>
    </location>
</feature>
<evidence type="ECO:0000256" key="4">
    <source>
        <dbReference type="ARBA" id="ARBA00022741"/>
    </source>
</evidence>
<evidence type="ECO:0000256" key="2">
    <source>
        <dbReference type="ARBA" id="ARBA00022679"/>
    </source>
</evidence>
<dbReference type="PROSITE" id="PS51794">
    <property type="entry name" value="DAC"/>
    <property type="match status" value="1"/>
</dbReference>
<dbReference type="KEGG" id="miw:EER00_02485"/>
<keyword evidence="5" id="KW-0067">ATP-binding</keyword>
<dbReference type="PANTHER" id="PTHR34185">
    <property type="entry name" value="DIADENYLATE CYCLASE"/>
    <property type="match status" value="1"/>
</dbReference>
<dbReference type="Proteomes" id="UP000464283">
    <property type="component" value="Chromosome"/>
</dbReference>
<dbReference type="PIRSF" id="PIRSF004793">
    <property type="entry name" value="UCP004793"/>
    <property type="match status" value="1"/>
</dbReference>
<evidence type="ECO:0000259" key="7">
    <source>
        <dbReference type="PROSITE" id="PS51794"/>
    </source>
</evidence>
<keyword evidence="6" id="KW-0812">Transmembrane</keyword>
<keyword evidence="6" id="KW-0472">Membrane</keyword>
<accession>A0A6P1LH66</accession>
<gene>
    <name evidence="8" type="ORF">EER00_02485</name>
</gene>
<dbReference type="PANTHER" id="PTHR34185:SF1">
    <property type="entry name" value="DIADENYLATE CYCLASE"/>
    <property type="match status" value="1"/>
</dbReference>
<keyword evidence="4" id="KW-0547">Nucleotide-binding</keyword>
<dbReference type="RefSeq" id="WP_159402900.1">
    <property type="nucleotide sequence ID" value="NZ_CP033512.2"/>
</dbReference>
<keyword evidence="6" id="KW-1133">Transmembrane helix</keyword>
<dbReference type="Gene3D" id="3.40.1700.10">
    <property type="entry name" value="DNA integrity scanning protein, DisA, N-terminal domain"/>
    <property type="match status" value="1"/>
</dbReference>
<comment type="catalytic activity">
    <reaction evidence="1">
        <text>2 ATP = 3',3'-c-di-AMP + 2 diphosphate</text>
        <dbReference type="Rhea" id="RHEA:35655"/>
        <dbReference type="ChEBI" id="CHEBI:30616"/>
        <dbReference type="ChEBI" id="CHEBI:33019"/>
        <dbReference type="ChEBI" id="CHEBI:71500"/>
        <dbReference type="EC" id="2.7.7.85"/>
    </reaction>
</comment>
<dbReference type="Pfam" id="PF02457">
    <property type="entry name" value="DAC"/>
    <property type="match status" value="1"/>
</dbReference>
<dbReference type="InterPro" id="IPR050338">
    <property type="entry name" value="DisA"/>
</dbReference>
<organism evidence="8">
    <name type="scientific">Malacoplasma iowae 695</name>
    <dbReference type="NCBI Taxonomy" id="1048830"/>
    <lineage>
        <taxon>Bacteria</taxon>
        <taxon>Bacillati</taxon>
        <taxon>Mycoplasmatota</taxon>
        <taxon>Mycoplasmoidales</taxon>
        <taxon>Mycoplasmoidaceae</taxon>
        <taxon>Malacoplasma</taxon>
    </lineage>
</organism>
<dbReference type="GO" id="GO:0106408">
    <property type="term" value="F:diadenylate cyclase activity"/>
    <property type="evidence" value="ECO:0007669"/>
    <property type="project" value="UniProtKB-EC"/>
</dbReference>